<sequence length="258" mass="29174">MATNSHVNFFSQIADILTEAGNDVTVLTISIDPTIKHPGAYKAKIIEVPSLKEVEDVFSSVIGNGMLWNASSNPLQQFKMMGKAIDALYNLSMNIFNDEELAEKLRNKKFDLAIAEVMNIYVLGMFKVWGIKAHIGAYSMSLADIYYEPFGMPFPASFIPAIISPFTDKMTYTERFKNLLFHHLFDFGINMFFDMFSLQKEFDEKYGVGYYDSRNIIGDSSFFIINSNPFLDIPGPKTPKMIEVSGIGIKDPKPLDEY</sequence>
<dbReference type="PANTHER" id="PTHR48043:SF23">
    <property type="entry name" value="UDP-GLUCURONOSYLTRANSFERASE"/>
    <property type="match status" value="1"/>
</dbReference>
<protein>
    <recommendedName>
        <fullName evidence="2">glucuronosyltransferase</fullName>
        <ecNumber evidence="2">2.4.1.17</ecNumber>
    </recommendedName>
</protein>
<dbReference type="PANTHER" id="PTHR48043">
    <property type="entry name" value="EG:EG0003.4 PROTEIN-RELATED"/>
    <property type="match status" value="1"/>
</dbReference>
<dbReference type="AlphaFoldDB" id="A0A0K0F3F4"/>
<organism evidence="6 7">
    <name type="scientific">Strongyloides venezuelensis</name>
    <name type="common">Threadworm</name>
    <dbReference type="NCBI Taxonomy" id="75913"/>
    <lineage>
        <taxon>Eukaryota</taxon>
        <taxon>Metazoa</taxon>
        <taxon>Ecdysozoa</taxon>
        <taxon>Nematoda</taxon>
        <taxon>Chromadorea</taxon>
        <taxon>Rhabditida</taxon>
        <taxon>Tylenchina</taxon>
        <taxon>Panagrolaimomorpha</taxon>
        <taxon>Strongyloidoidea</taxon>
        <taxon>Strongyloididae</taxon>
        <taxon>Strongyloides</taxon>
    </lineage>
</organism>
<reference evidence="6" key="1">
    <citation type="submission" date="2014-07" db="EMBL/GenBank/DDBJ databases">
        <authorList>
            <person name="Martin A.A"/>
            <person name="De Silva N."/>
        </authorList>
    </citation>
    <scope>NUCLEOTIDE SEQUENCE</scope>
</reference>
<dbReference type="WBParaSite" id="SVE_0333700.1">
    <property type="protein sequence ID" value="SVE_0333700.1"/>
    <property type="gene ID" value="SVE_0333700"/>
</dbReference>
<proteinExistence type="inferred from homology"/>
<dbReference type="SUPFAM" id="SSF53756">
    <property type="entry name" value="UDP-Glycosyltransferase/glycogen phosphorylase"/>
    <property type="match status" value="1"/>
</dbReference>
<keyword evidence="4" id="KW-0808">Transferase</keyword>
<evidence type="ECO:0000256" key="2">
    <source>
        <dbReference type="ARBA" id="ARBA00012544"/>
    </source>
</evidence>
<evidence type="ECO:0000256" key="1">
    <source>
        <dbReference type="ARBA" id="ARBA00009995"/>
    </source>
</evidence>
<comment type="catalytic activity">
    <reaction evidence="5">
        <text>glucuronate acceptor + UDP-alpha-D-glucuronate = acceptor beta-D-glucuronoside + UDP + H(+)</text>
        <dbReference type="Rhea" id="RHEA:21032"/>
        <dbReference type="ChEBI" id="CHEBI:15378"/>
        <dbReference type="ChEBI" id="CHEBI:58052"/>
        <dbReference type="ChEBI" id="CHEBI:58223"/>
        <dbReference type="ChEBI" id="CHEBI:132367"/>
        <dbReference type="ChEBI" id="CHEBI:132368"/>
        <dbReference type="EC" id="2.4.1.17"/>
    </reaction>
</comment>
<accession>A0A0K0F3F4</accession>
<name>A0A0K0F3F4_STRVS</name>
<dbReference type="Proteomes" id="UP000035680">
    <property type="component" value="Unassembled WGS sequence"/>
</dbReference>
<evidence type="ECO:0000256" key="4">
    <source>
        <dbReference type="ARBA" id="ARBA00022679"/>
    </source>
</evidence>
<keyword evidence="3" id="KW-0328">Glycosyltransferase</keyword>
<dbReference type="STRING" id="75913.A0A0K0F3F4"/>
<comment type="similarity">
    <text evidence="1">Belongs to the UDP-glycosyltransferase family.</text>
</comment>
<keyword evidence="6" id="KW-1185">Reference proteome</keyword>
<evidence type="ECO:0000313" key="7">
    <source>
        <dbReference type="WBParaSite" id="SVE_0333700.1"/>
    </source>
</evidence>
<dbReference type="EC" id="2.4.1.17" evidence="2"/>
<dbReference type="Pfam" id="PF00201">
    <property type="entry name" value="UDPGT"/>
    <property type="match status" value="1"/>
</dbReference>
<evidence type="ECO:0000256" key="3">
    <source>
        <dbReference type="ARBA" id="ARBA00022676"/>
    </source>
</evidence>
<dbReference type="InterPro" id="IPR002213">
    <property type="entry name" value="UDP_glucos_trans"/>
</dbReference>
<dbReference type="InterPro" id="IPR050271">
    <property type="entry name" value="UDP-glycosyltransferase"/>
</dbReference>
<dbReference type="GO" id="GO:0015020">
    <property type="term" value="F:glucuronosyltransferase activity"/>
    <property type="evidence" value="ECO:0007669"/>
    <property type="project" value="UniProtKB-EC"/>
</dbReference>
<evidence type="ECO:0000256" key="5">
    <source>
        <dbReference type="ARBA" id="ARBA00047475"/>
    </source>
</evidence>
<evidence type="ECO:0000313" key="6">
    <source>
        <dbReference type="Proteomes" id="UP000035680"/>
    </source>
</evidence>
<reference evidence="7" key="2">
    <citation type="submission" date="2015-08" db="UniProtKB">
        <authorList>
            <consortium name="WormBaseParasite"/>
        </authorList>
    </citation>
    <scope>IDENTIFICATION</scope>
</reference>